<evidence type="ECO:0000256" key="8">
    <source>
        <dbReference type="PIRSR" id="PIRSR009393-1"/>
    </source>
</evidence>
<dbReference type="InterPro" id="IPR011193">
    <property type="entry name" value="Orn/lys/arg_de-COase"/>
</dbReference>
<evidence type="ECO:0000259" key="9">
    <source>
        <dbReference type="PROSITE" id="PS00703"/>
    </source>
</evidence>
<evidence type="ECO:0000256" key="4">
    <source>
        <dbReference type="ARBA" id="ARBA00022898"/>
    </source>
</evidence>
<accession>A0A7H9ENN9</accession>
<dbReference type="GO" id="GO:0006520">
    <property type="term" value="P:amino acid metabolic process"/>
    <property type="evidence" value="ECO:0007669"/>
    <property type="project" value="InterPro"/>
</dbReference>
<feature type="domain" description="Orn/Lys/Arg decarboxylases family 1 pyridoxal-P attachment site" evidence="9">
    <location>
        <begin position="351"/>
        <end position="365"/>
    </location>
</feature>
<evidence type="ECO:0000313" key="11">
    <source>
        <dbReference type="Proteomes" id="UP000510886"/>
    </source>
</evidence>
<dbReference type="SUPFAM" id="SSF53383">
    <property type="entry name" value="PLP-dependent transferases"/>
    <property type="match status" value="1"/>
</dbReference>
<protein>
    <recommendedName>
        <fullName evidence="6">ornithine decarboxylase</fullName>
        <ecNumber evidence="6">4.1.1.17</ecNumber>
    </recommendedName>
</protein>
<dbReference type="PROSITE" id="PS00703">
    <property type="entry name" value="OKR_DC_1"/>
    <property type="match status" value="1"/>
</dbReference>
<dbReference type="CDD" id="cd00615">
    <property type="entry name" value="Orn_deC_like"/>
    <property type="match status" value="1"/>
</dbReference>
<dbReference type="EMBL" id="CP047418">
    <property type="protein sequence ID" value="QLL78755.1"/>
    <property type="molecule type" value="Genomic_DNA"/>
</dbReference>
<dbReference type="Gene3D" id="3.40.50.220">
    <property type="match status" value="1"/>
</dbReference>
<dbReference type="InterPro" id="IPR015424">
    <property type="entry name" value="PyrdxlP-dep_Trfase"/>
</dbReference>
<dbReference type="InterPro" id="IPR005308">
    <property type="entry name" value="OKR_de-COase_N"/>
</dbReference>
<dbReference type="PANTHER" id="PTHR45229:SF3">
    <property type="entry name" value="BIODEGRADATIVE ARGININE DECARBOXYLASE"/>
    <property type="match status" value="1"/>
</dbReference>
<organism evidence="10 11">
    <name type="scientific">Ligilactobacillus saerimneri</name>
    <dbReference type="NCBI Taxonomy" id="228229"/>
    <lineage>
        <taxon>Bacteria</taxon>
        <taxon>Bacillati</taxon>
        <taxon>Bacillota</taxon>
        <taxon>Bacilli</taxon>
        <taxon>Lactobacillales</taxon>
        <taxon>Lactobacillaceae</taxon>
        <taxon>Ligilactobacillus</taxon>
    </lineage>
</organism>
<evidence type="ECO:0000256" key="3">
    <source>
        <dbReference type="ARBA" id="ARBA00022793"/>
    </source>
</evidence>
<dbReference type="InterPro" id="IPR008286">
    <property type="entry name" value="Prn/Lys/Arg_de-COase_C"/>
</dbReference>
<reference evidence="10 11" key="1">
    <citation type="submission" date="2020-01" db="EMBL/GenBank/DDBJ databases">
        <title>Complete and circular genome sequences of six lactobacillus isolates from horses.</title>
        <authorList>
            <person name="Hassan H.M."/>
        </authorList>
    </citation>
    <scope>NUCLEOTIDE SEQUENCE [LARGE SCALE GENOMIC DNA]</scope>
    <source>
        <strain evidence="10 11">1A</strain>
    </source>
</reference>
<dbReference type="InterPro" id="IPR015422">
    <property type="entry name" value="PyrdxlP-dep_Trfase_small"/>
</dbReference>
<dbReference type="PIRSF" id="PIRSF009393">
    <property type="entry name" value="Orn_decarb"/>
    <property type="match status" value="1"/>
</dbReference>
<dbReference type="NCBIfam" id="NF010092">
    <property type="entry name" value="PRK13578.1"/>
    <property type="match status" value="1"/>
</dbReference>
<evidence type="ECO:0000256" key="7">
    <source>
        <dbReference type="ARBA" id="ARBA00049127"/>
    </source>
</evidence>
<evidence type="ECO:0000256" key="2">
    <source>
        <dbReference type="ARBA" id="ARBA00010671"/>
    </source>
</evidence>
<dbReference type="Gene3D" id="3.90.1150.10">
    <property type="entry name" value="Aspartate Aminotransferase, domain 1"/>
    <property type="match status" value="1"/>
</dbReference>
<sequence>MSSSLKIASTQEARQYFDTDRVVVDAVGSDFTDVGAVIAMDYETDVIDAADATKFGIPVFAVTKDAQAISADELKKIFHIIDLENKFDATVNAREIETAVNNYEDSILPPFFKSLKEYVSRGLIQFDCPGHQGGQYYRKHPAGREFYDFFGETVFRADLCNADVALGDLLIHEGPAVAAEKHAARVYNADKTYFVLGGSSNANNTVTSALVSNGDLVLFDRNNHKSVYNSALAMAGGRPVYLQTNRNPYGFIGGIYDSDFDEKKIRELAAKVDPERAKWKRPFRLAVIQLGTYDGTIYNAHEVVKRIGHLCDYIEFDSAWVGYEQFIPMMRNSSPLLIDDLGPEDPGIIVVQSVHKQQAGFSQTSQIHKKDSHIKGQLRYCDHKHFNNSFNLFMSTSPFYPMYAALDVNAAMQEGEAGRKLWHDLLVTTIEARKKLIKAGSMFRPFVPPVVNGKKWEDGDTEDMANNIDYWRFEKGAKWHAYEGYGDNQYYVDPNKFMLTTPGINPETGDYEDFGVPATIVANYLRDHGIIPEKSDLNSILFLMTPAETPAKMNNLITQLLQLQRLIEEDAPLKQVLPSIYAANEERYNGYTIRELCQELHDFYKNNNTFTYQKRLFLREFFPEQGMLPYEARQEFIRNHNKLVPLNKIEGEIALEGALPYPPGVFCVAPGEKWSETAVKYFTILQDGINNFPGFAPEIQGVYFKQEGDKVVAYGEVYDAEVAKNDDRYNN</sequence>
<dbReference type="InterPro" id="IPR036633">
    <property type="entry name" value="Prn/Lys/Arg_de-COase_C_sf"/>
</dbReference>
<dbReference type="InterPro" id="IPR015421">
    <property type="entry name" value="PyrdxlP-dep_Trfase_major"/>
</dbReference>
<comment type="similarity">
    <text evidence="2">Belongs to the Orn/Lys/Arg decarboxylase class-I family.</text>
</comment>
<dbReference type="RefSeq" id="WP_180849675.1">
    <property type="nucleotide sequence ID" value="NZ_CAUWBC010000012.1"/>
</dbReference>
<dbReference type="SUPFAM" id="SSF55904">
    <property type="entry name" value="Ornithine decarboxylase C-terminal domain"/>
    <property type="match status" value="1"/>
</dbReference>
<dbReference type="Pfam" id="PF03711">
    <property type="entry name" value="OKR_DC_1_C"/>
    <property type="match status" value="1"/>
</dbReference>
<evidence type="ECO:0000256" key="6">
    <source>
        <dbReference type="ARBA" id="ARBA00034138"/>
    </source>
</evidence>
<gene>
    <name evidence="10" type="primary">speC</name>
    <name evidence="10" type="ORF">GTO87_00635</name>
</gene>
<comment type="cofactor">
    <cofactor evidence="1">
        <name>pyridoxal 5'-phosphate</name>
        <dbReference type="ChEBI" id="CHEBI:597326"/>
    </cofactor>
</comment>
<dbReference type="PANTHER" id="PTHR45229">
    <property type="entry name" value="CONSTITUTIVE ORNITHINE DECARBOXYLASE"/>
    <property type="match status" value="1"/>
</dbReference>
<dbReference type="Pfam" id="PF03709">
    <property type="entry name" value="OKR_DC_1_N"/>
    <property type="match status" value="1"/>
</dbReference>
<evidence type="ECO:0000256" key="1">
    <source>
        <dbReference type="ARBA" id="ARBA00001933"/>
    </source>
</evidence>
<dbReference type="Gene3D" id="3.40.640.10">
    <property type="entry name" value="Type I PLP-dependent aspartate aminotransferase-like (Major domain)"/>
    <property type="match status" value="1"/>
</dbReference>
<keyword evidence="5 10" id="KW-0456">Lyase</keyword>
<evidence type="ECO:0000256" key="5">
    <source>
        <dbReference type="ARBA" id="ARBA00023239"/>
    </source>
</evidence>
<keyword evidence="3" id="KW-0210">Decarboxylase</keyword>
<dbReference type="KEGG" id="lsw:GTO87_00635"/>
<dbReference type="InterPro" id="IPR000310">
    <property type="entry name" value="Orn/Lys/Arg_deCO2ase_major_dom"/>
</dbReference>
<proteinExistence type="inferred from homology"/>
<dbReference type="SUPFAM" id="SSF52172">
    <property type="entry name" value="CheY-like"/>
    <property type="match status" value="1"/>
</dbReference>
<feature type="modified residue" description="N6-(pyridoxal phosphate)lysine" evidence="8">
    <location>
        <position position="356"/>
    </location>
</feature>
<evidence type="ECO:0000313" key="10">
    <source>
        <dbReference type="EMBL" id="QLL78755.1"/>
    </source>
</evidence>
<dbReference type="GO" id="GO:0030170">
    <property type="term" value="F:pyridoxal phosphate binding"/>
    <property type="evidence" value="ECO:0007669"/>
    <property type="project" value="TreeGrafter"/>
</dbReference>
<dbReference type="EC" id="4.1.1.17" evidence="6"/>
<dbReference type="Proteomes" id="UP000510886">
    <property type="component" value="Chromosome"/>
</dbReference>
<comment type="catalytic activity">
    <reaction evidence="7">
        <text>L-ornithine + H(+) = putrescine + CO2</text>
        <dbReference type="Rhea" id="RHEA:22964"/>
        <dbReference type="ChEBI" id="CHEBI:15378"/>
        <dbReference type="ChEBI" id="CHEBI:16526"/>
        <dbReference type="ChEBI" id="CHEBI:46911"/>
        <dbReference type="ChEBI" id="CHEBI:326268"/>
        <dbReference type="EC" id="4.1.1.17"/>
    </reaction>
</comment>
<dbReference type="GO" id="GO:0004586">
    <property type="term" value="F:ornithine decarboxylase activity"/>
    <property type="evidence" value="ECO:0007669"/>
    <property type="project" value="UniProtKB-EC"/>
</dbReference>
<dbReference type="Pfam" id="PF01276">
    <property type="entry name" value="OKR_DC_1"/>
    <property type="match status" value="1"/>
</dbReference>
<dbReference type="FunFam" id="3.90.1150.10:FF:000032">
    <property type="entry name" value="Ornithine decarboxylase SpeF"/>
    <property type="match status" value="1"/>
</dbReference>
<dbReference type="AlphaFoldDB" id="A0A7H9ENN9"/>
<keyword evidence="4 8" id="KW-0663">Pyridoxal phosphate</keyword>
<dbReference type="FunFam" id="3.40.640.10:FF:000008">
    <property type="entry name" value="Lysine decarboxylase, inducible"/>
    <property type="match status" value="1"/>
</dbReference>
<dbReference type="InterPro" id="IPR011006">
    <property type="entry name" value="CheY-like_superfamily"/>
</dbReference>
<name>A0A7H9ENN9_9LACO</name>
<dbReference type="GO" id="GO:0005829">
    <property type="term" value="C:cytosol"/>
    <property type="evidence" value="ECO:0007669"/>
    <property type="project" value="TreeGrafter"/>
</dbReference>
<dbReference type="Gene3D" id="3.90.100.10">
    <property type="entry name" value="Orn/Lys/Arg decarboxylase, C-terminal domain"/>
    <property type="match status" value="1"/>
</dbReference>
<dbReference type="InterPro" id="IPR027464">
    <property type="entry name" value="Ornithine_deCO2ase_N"/>
</dbReference>